<evidence type="ECO:0000259" key="2">
    <source>
        <dbReference type="Pfam" id="PF19935"/>
    </source>
</evidence>
<dbReference type="OrthoDB" id="136016at2157"/>
<sequence length="543" mass="63721">MSKEEIKVKETQLIGMVESFAKEYINEEYAELSVNLVKKLGRKREVPFKRGKLDIWASGVIYALGQVNFLFDKSFKPHVTPDEICGYFNTKKSTVGDKARTIREMLKLDNSKEFTTKHMINVKEDEEIIRNVLTKMVNDKNNEEDMGSLIAMLSKLSLNNNDLDIDENMDYDALDQGDSQNFVYDFIYVDGVVISHDLTLGDLKDNNISLDNIDFKDKKVIGQLDIIFEEFTDLLIGDYDEFEDNRIKFFDLKQEFYKKTLLQRGTDDQIEEHTIPYIKEFLDDINNAINLFTNLCNDLKKLPKEYLNNLEHFEGLNVEIKRVLNTLDNILEEAENFLKELEKEYFGYYDEIDKYIRNIDEAYVEYYDALDELGSEINKKYGVNFKDANMGLISEEELIDVTNKFFEVIGYFSQKFDIAIEKYNEDKIYNEEFKEIALEDIEVESKIREVDFDFIINGSESRLDVFNDLKIELNELINEFTKLNGIYEGICTQEQHKILNLAIKRLQNSLELLETFKSEINNFKVKLEKIEEDSFNYTHDSND</sequence>
<feature type="coiled-coil region" evidence="1">
    <location>
        <begin position="313"/>
        <end position="358"/>
    </location>
</feature>
<evidence type="ECO:0000313" key="3">
    <source>
        <dbReference type="EMBL" id="KZX15452.1"/>
    </source>
</evidence>
<evidence type="ECO:0000256" key="1">
    <source>
        <dbReference type="SAM" id="Coils"/>
    </source>
</evidence>
<reference evidence="3 4" key="1">
    <citation type="submission" date="2016-04" db="EMBL/GenBank/DDBJ databases">
        <title>Genome sequence of Methanobrevibacter filiformis DSM 11501.</title>
        <authorList>
            <person name="Poehlein A."/>
            <person name="Seedorf H."/>
            <person name="Daniel R."/>
        </authorList>
    </citation>
    <scope>NUCLEOTIDE SEQUENCE [LARGE SCALE GENOMIC DNA]</scope>
    <source>
        <strain evidence="3 4">DSM 11501</strain>
    </source>
</reference>
<dbReference type="AlphaFoldDB" id="A0A166DCT7"/>
<name>A0A166DCT7_9EURY</name>
<dbReference type="EMBL" id="LWMT01000096">
    <property type="protein sequence ID" value="KZX15452.1"/>
    <property type="molecule type" value="Genomic_DNA"/>
</dbReference>
<feature type="domain" description="DUF6398" evidence="2">
    <location>
        <begin position="13"/>
        <end position="114"/>
    </location>
</feature>
<dbReference type="Pfam" id="PF19935">
    <property type="entry name" value="DUF6398"/>
    <property type="match status" value="1"/>
</dbReference>
<dbReference type="Proteomes" id="UP000077066">
    <property type="component" value="Unassembled WGS sequence"/>
</dbReference>
<comment type="caution">
    <text evidence="3">The sequence shown here is derived from an EMBL/GenBank/DDBJ whole genome shotgun (WGS) entry which is preliminary data.</text>
</comment>
<dbReference type="PATRIC" id="fig|55758.3.peg.720"/>
<keyword evidence="4" id="KW-1185">Reference proteome</keyword>
<dbReference type="RefSeq" id="WP_066971464.1">
    <property type="nucleotide sequence ID" value="NZ_LWMT01000096.1"/>
</dbReference>
<protein>
    <recommendedName>
        <fullName evidence="2">DUF6398 domain-containing protein</fullName>
    </recommendedName>
</protein>
<gene>
    <name evidence="3" type="ORF">MBFIL_06400</name>
</gene>
<keyword evidence="1" id="KW-0175">Coiled coil</keyword>
<evidence type="ECO:0000313" key="4">
    <source>
        <dbReference type="Proteomes" id="UP000077066"/>
    </source>
</evidence>
<proteinExistence type="predicted"/>
<dbReference type="InterPro" id="IPR045651">
    <property type="entry name" value="DUF6398"/>
</dbReference>
<accession>A0A166DCT7</accession>
<organism evidence="3 4">
    <name type="scientific">Methanobrevibacter filiformis</name>
    <dbReference type="NCBI Taxonomy" id="55758"/>
    <lineage>
        <taxon>Archaea</taxon>
        <taxon>Methanobacteriati</taxon>
        <taxon>Methanobacteriota</taxon>
        <taxon>Methanomada group</taxon>
        <taxon>Methanobacteria</taxon>
        <taxon>Methanobacteriales</taxon>
        <taxon>Methanobacteriaceae</taxon>
        <taxon>Methanobrevibacter</taxon>
    </lineage>
</organism>